<proteinExistence type="predicted"/>
<keyword evidence="2" id="KW-1185">Reference proteome</keyword>
<dbReference type="RefSeq" id="WP_180284500.1">
    <property type="nucleotide sequence ID" value="NZ_JABFDB010000021.1"/>
</dbReference>
<comment type="caution">
    <text evidence="1">The sequence shown here is derived from an EMBL/GenBank/DDBJ whole genome shotgun (WGS) entry which is preliminary data.</text>
</comment>
<organism evidence="1 2">
    <name type="scientific">Azospirillum oleiclasticum</name>
    <dbReference type="NCBI Taxonomy" id="2735135"/>
    <lineage>
        <taxon>Bacteria</taxon>
        <taxon>Pseudomonadati</taxon>
        <taxon>Pseudomonadota</taxon>
        <taxon>Alphaproteobacteria</taxon>
        <taxon>Rhodospirillales</taxon>
        <taxon>Azospirillaceae</taxon>
        <taxon>Azospirillum</taxon>
    </lineage>
</organism>
<evidence type="ECO:0000313" key="2">
    <source>
        <dbReference type="Proteomes" id="UP000584642"/>
    </source>
</evidence>
<dbReference type="Proteomes" id="UP000584642">
    <property type="component" value="Unassembled WGS sequence"/>
</dbReference>
<sequence>MSFLDSLLDGIGDAADEVGAAWSRGFFDVTQSAFDLLGFRTAADNLRRYRSGVGGDYTYSAEEMAGHPAYDDSIDINRSRFESTTFTGRTRDDSINKGLLELGDGQNFQFSDHYDHDIAYSRPSTYLAFGRSGVHSTGGFDAQRAGDRLLVQGRVTNRLGSRKDDFETFDFNEGQPGHYEGTTLERRGQARPFNMRYSQEQDVNAELRYVPDPRNPSRSILTLVRSTWGPIR</sequence>
<name>A0ABX2TI35_9PROT</name>
<protein>
    <submittedName>
        <fullName evidence="1">Uncharacterized protein</fullName>
    </submittedName>
</protein>
<evidence type="ECO:0000313" key="1">
    <source>
        <dbReference type="EMBL" id="NYZ22729.1"/>
    </source>
</evidence>
<gene>
    <name evidence="1" type="ORF">HND93_23710</name>
</gene>
<reference evidence="1 2" key="1">
    <citation type="submission" date="2020-05" db="EMBL/GenBank/DDBJ databases">
        <title>Azospirillum oleiclasticum sp. nov, a nitrogen-fixing and heavy crude oil-emulsifying bacterium isolated from the crude oil of Yumen Oilfield.</title>
        <authorList>
            <person name="Wu D."/>
            <person name="Cai M."/>
            <person name="Zhang X."/>
        </authorList>
    </citation>
    <scope>NUCLEOTIDE SEQUENCE [LARGE SCALE GENOMIC DNA]</scope>
    <source>
        <strain evidence="1 2">ROY-1-1-2</strain>
    </source>
</reference>
<accession>A0ABX2TI35</accession>
<dbReference type="EMBL" id="JABFDB010000021">
    <property type="protein sequence ID" value="NYZ22729.1"/>
    <property type="molecule type" value="Genomic_DNA"/>
</dbReference>